<evidence type="ECO:0000256" key="1">
    <source>
        <dbReference type="SAM" id="Phobius"/>
    </source>
</evidence>
<proteinExistence type="predicted"/>
<evidence type="ECO:0000313" key="2">
    <source>
        <dbReference type="EMBL" id="MFC4870879.1"/>
    </source>
</evidence>
<comment type="caution">
    <text evidence="2">The sequence shown here is derived from an EMBL/GenBank/DDBJ whole genome shotgun (WGS) entry which is preliminary data.</text>
</comment>
<dbReference type="Proteomes" id="UP001595818">
    <property type="component" value="Unassembled WGS sequence"/>
</dbReference>
<dbReference type="RefSeq" id="WP_377061832.1">
    <property type="nucleotide sequence ID" value="NZ_JBHSJJ010000002.1"/>
</dbReference>
<feature type="transmembrane region" description="Helical" evidence="1">
    <location>
        <begin position="397"/>
        <end position="423"/>
    </location>
</feature>
<dbReference type="InterPro" id="IPR027463">
    <property type="entry name" value="AcrB_DN_DC_subdom"/>
</dbReference>
<dbReference type="PRINTS" id="PR00702">
    <property type="entry name" value="ACRIFLAVINRP"/>
</dbReference>
<dbReference type="SUPFAM" id="SSF82866">
    <property type="entry name" value="Multidrug efflux transporter AcrB transmembrane domain"/>
    <property type="match status" value="1"/>
</dbReference>
<reference evidence="3" key="1">
    <citation type="journal article" date="2019" name="Int. J. Syst. Evol. Microbiol.">
        <title>The Global Catalogue of Microorganisms (GCM) 10K type strain sequencing project: providing services to taxonomists for standard genome sequencing and annotation.</title>
        <authorList>
            <consortium name="The Broad Institute Genomics Platform"/>
            <consortium name="The Broad Institute Genome Sequencing Center for Infectious Disease"/>
            <person name="Wu L."/>
            <person name="Ma J."/>
        </authorList>
    </citation>
    <scope>NUCLEOTIDE SEQUENCE [LARGE SCALE GENOMIC DNA]</scope>
    <source>
        <strain evidence="3">CGMCC 4.7466</strain>
    </source>
</reference>
<organism evidence="2 3">
    <name type="scientific">Negadavirga shengliensis</name>
    <dbReference type="NCBI Taxonomy" id="1389218"/>
    <lineage>
        <taxon>Bacteria</taxon>
        <taxon>Pseudomonadati</taxon>
        <taxon>Bacteroidota</taxon>
        <taxon>Cytophagia</taxon>
        <taxon>Cytophagales</taxon>
        <taxon>Cyclobacteriaceae</taxon>
        <taxon>Negadavirga</taxon>
    </lineage>
</organism>
<feature type="transmembrane region" description="Helical" evidence="1">
    <location>
        <begin position="372"/>
        <end position="391"/>
    </location>
</feature>
<gene>
    <name evidence="2" type="ORF">ACFPFU_04215</name>
</gene>
<dbReference type="EMBL" id="JBHSJJ010000002">
    <property type="protein sequence ID" value="MFC4870879.1"/>
    <property type="molecule type" value="Genomic_DNA"/>
</dbReference>
<keyword evidence="1" id="KW-0472">Membrane</keyword>
<keyword evidence="1" id="KW-1133">Transmembrane helix</keyword>
<feature type="transmembrane region" description="Helical" evidence="1">
    <location>
        <begin position="325"/>
        <end position="346"/>
    </location>
</feature>
<dbReference type="PANTHER" id="PTHR32063:SF8">
    <property type="entry name" value="CATION EFFLUX PROTEIN"/>
    <property type="match status" value="1"/>
</dbReference>
<name>A0ABV9SXE9_9BACT</name>
<dbReference type="PANTHER" id="PTHR32063">
    <property type="match status" value="1"/>
</dbReference>
<dbReference type="Gene3D" id="3.30.2090.10">
    <property type="entry name" value="Multidrug efflux transporter AcrB TolC docking domain, DN and DC subdomains"/>
    <property type="match status" value="1"/>
</dbReference>
<feature type="transmembrane region" description="Helical" evidence="1">
    <location>
        <begin position="273"/>
        <end position="290"/>
    </location>
</feature>
<feature type="transmembrane region" description="Helical" evidence="1">
    <location>
        <begin position="297"/>
        <end position="319"/>
    </location>
</feature>
<dbReference type="Gene3D" id="1.20.1640.10">
    <property type="entry name" value="Multidrug efflux transporter AcrB transmembrane domain"/>
    <property type="match status" value="1"/>
</dbReference>
<keyword evidence="3" id="KW-1185">Reference proteome</keyword>
<accession>A0ABV9SXE9</accession>
<dbReference type="Pfam" id="PF00873">
    <property type="entry name" value="ACR_tran"/>
    <property type="match status" value="1"/>
</dbReference>
<keyword evidence="1" id="KW-0812">Transmembrane</keyword>
<sequence>MGTQPSSFPVNLIHLWTSGPHESVIRINLTKNVNIPIENFKEQLRQKVREEIPEAKISFEPGDLVDQVMNLGANNPIEVAVLGKNLEQSNEIARTLRNRMAKEAIYRDVQITTPLDYPTMKINIDRVKAGQLGMTVKEISDALVTATSSSRFTQPNYWRDPVSAVAYQVQVEYPQYLVGSPQDVEMVPIVNNGERKVFLRDVATFETIRTPAEYDRLNQQRFITISANIHDKDLGSAVKVLDRAIEDLGDLPAGVQILQKGQVDLLNQTLRELRLGLLIAIVVIFLMLGASFQSFKIAAATMAIIPAVVAGSIIFLLVTGHTLNIQSYMGMIMAVGVAVANSILYVTNAEDLRKAGDTQAHFHASANRVRPILMTSFAMMAGITPMALGFGEGGDQIAPLGVAVIDGLFFSMISTLLFLPLVYRQMVGKYSYSSESLNPLDKDSKNYQ</sequence>
<dbReference type="SUPFAM" id="SSF82714">
    <property type="entry name" value="Multidrug efflux transporter AcrB TolC docking domain, DN and DC subdomains"/>
    <property type="match status" value="1"/>
</dbReference>
<evidence type="ECO:0000313" key="3">
    <source>
        <dbReference type="Proteomes" id="UP001595818"/>
    </source>
</evidence>
<protein>
    <submittedName>
        <fullName evidence="2">Efflux RND transporter permease subunit</fullName>
    </submittedName>
</protein>
<dbReference type="InterPro" id="IPR001036">
    <property type="entry name" value="Acrflvin-R"/>
</dbReference>